<dbReference type="CDD" id="cd07262">
    <property type="entry name" value="VOC_like"/>
    <property type="match status" value="1"/>
</dbReference>
<evidence type="ECO:0000313" key="2">
    <source>
        <dbReference type="EMBL" id="MEZ8197095.1"/>
    </source>
</evidence>
<protein>
    <submittedName>
        <fullName evidence="2">VOC family protein</fullName>
    </submittedName>
</protein>
<dbReference type="PANTHER" id="PTHR35006">
    <property type="entry name" value="GLYOXALASE FAMILY PROTEIN (AFU_ORTHOLOGUE AFUA_5G14830)"/>
    <property type="match status" value="1"/>
</dbReference>
<organism evidence="2 3">
    <name type="scientific">Vibrio cortegadensis</name>
    <dbReference type="NCBI Taxonomy" id="1328770"/>
    <lineage>
        <taxon>Bacteria</taxon>
        <taxon>Pseudomonadati</taxon>
        <taxon>Pseudomonadota</taxon>
        <taxon>Gammaproteobacteria</taxon>
        <taxon>Vibrionales</taxon>
        <taxon>Vibrionaceae</taxon>
        <taxon>Vibrio</taxon>
    </lineage>
</organism>
<comment type="caution">
    <text evidence="2">The sequence shown here is derived from an EMBL/GenBank/DDBJ whole genome shotgun (WGS) entry which is preliminary data.</text>
</comment>
<dbReference type="PANTHER" id="PTHR35006:SF1">
    <property type="entry name" value="BLL2941 PROTEIN"/>
    <property type="match status" value="1"/>
</dbReference>
<reference evidence="2 3" key="1">
    <citation type="submission" date="2024-06" db="EMBL/GenBank/DDBJ databases">
        <authorList>
            <person name="Steensen K."/>
            <person name="Seneca J."/>
            <person name="Bartlau N."/>
            <person name="Yu A.X."/>
            <person name="Polz M.F."/>
        </authorList>
    </citation>
    <scope>NUCLEOTIDE SEQUENCE [LARGE SCALE GENOMIC DNA]</scope>
    <source>
        <strain evidence="2 3">FF146</strain>
    </source>
</reference>
<dbReference type="InterPro" id="IPR004360">
    <property type="entry name" value="Glyas_Fos-R_dOase_dom"/>
</dbReference>
<dbReference type="EMBL" id="JBGOOT010000090">
    <property type="protein sequence ID" value="MEZ8197095.1"/>
    <property type="molecule type" value="Genomic_DNA"/>
</dbReference>
<dbReference type="InterPro" id="IPR029068">
    <property type="entry name" value="Glyas_Bleomycin-R_OHBP_Dase"/>
</dbReference>
<dbReference type="SUPFAM" id="SSF54593">
    <property type="entry name" value="Glyoxalase/Bleomycin resistance protein/Dihydroxybiphenyl dioxygenase"/>
    <property type="match status" value="1"/>
</dbReference>
<dbReference type="InterPro" id="IPR037523">
    <property type="entry name" value="VOC_core"/>
</dbReference>
<evidence type="ECO:0000259" key="1">
    <source>
        <dbReference type="PROSITE" id="PS51819"/>
    </source>
</evidence>
<feature type="domain" description="VOC" evidence="1">
    <location>
        <begin position="1"/>
        <end position="124"/>
    </location>
</feature>
<name>A0ABV4MC66_9VIBR</name>
<proteinExistence type="predicted"/>
<dbReference type="Gene3D" id="3.10.180.10">
    <property type="entry name" value="2,3-Dihydroxybiphenyl 1,2-Dioxygenase, domain 1"/>
    <property type="match status" value="1"/>
</dbReference>
<dbReference type="Proteomes" id="UP001569153">
    <property type="component" value="Unassembled WGS sequence"/>
</dbReference>
<sequence>MFSHMMLGTNDVARSKKFYDAIMTVLGYSEGIIDEKGRCMYFSPSGVLGLTKPIDGEVASHGNGMTVGFLADSPEIVNEWHRIGIESGGIAIEEPPGVRGSGSRRLYLAYLRDPDGNKICTTHFLPSESAL</sequence>
<dbReference type="RefSeq" id="WP_371731277.1">
    <property type="nucleotide sequence ID" value="NZ_JBGOOT010000090.1"/>
</dbReference>
<dbReference type="PROSITE" id="PS51819">
    <property type="entry name" value="VOC"/>
    <property type="match status" value="1"/>
</dbReference>
<keyword evidence="3" id="KW-1185">Reference proteome</keyword>
<accession>A0ABV4MC66</accession>
<dbReference type="Pfam" id="PF00903">
    <property type="entry name" value="Glyoxalase"/>
    <property type="match status" value="1"/>
</dbReference>
<gene>
    <name evidence="2" type="ORF">ACED38_19800</name>
</gene>
<evidence type="ECO:0000313" key="3">
    <source>
        <dbReference type="Proteomes" id="UP001569153"/>
    </source>
</evidence>